<sequence>MQEPRLVEWTTGRFHAFLCLLVANLMQDIENDMNALLNAHTQRGRSRSPHVGLTSNVLPEAQRSHTGVSSEYVQKPNYHWFVLRVTYNRTEKACGIISTSGVQSYMPMHYVIKKEIGKKKRILQPLLPNLFFVYATREAVNSIIKKKGDETSILKFYLDKTKALEENGKHPPLIIPFTAMTNFIKATSTDSEHVRVVSSEQCHYKSGDIVKVIDGEFKGVIGKVARIAGQQRVVVEISGLCLVATAYIPNGFLETIQNQL</sequence>
<keyword evidence="1" id="KW-0804">Transcription</keyword>
<dbReference type="InterPro" id="IPR005824">
    <property type="entry name" value="KOW"/>
</dbReference>
<dbReference type="AlphaFoldDB" id="A0AAW9TJ17"/>
<dbReference type="NCBIfam" id="NF033644">
    <property type="entry name" value="antiterm_UpxY"/>
    <property type="match status" value="1"/>
</dbReference>
<dbReference type="GO" id="GO:0005840">
    <property type="term" value="C:ribosome"/>
    <property type="evidence" value="ECO:0007669"/>
    <property type="project" value="InterPro"/>
</dbReference>
<proteinExistence type="predicted"/>
<dbReference type="CDD" id="cd06091">
    <property type="entry name" value="KOW_NusG"/>
    <property type="match status" value="1"/>
</dbReference>
<evidence type="ECO:0000256" key="1">
    <source>
        <dbReference type="ARBA" id="ARBA00023163"/>
    </source>
</evidence>
<dbReference type="GO" id="GO:0006412">
    <property type="term" value="P:translation"/>
    <property type="evidence" value="ECO:0007669"/>
    <property type="project" value="InterPro"/>
</dbReference>
<gene>
    <name evidence="3" type="ORF">F7D90_11320</name>
</gene>
<dbReference type="GO" id="GO:0003735">
    <property type="term" value="F:structural constituent of ribosome"/>
    <property type="evidence" value="ECO:0007669"/>
    <property type="project" value="InterPro"/>
</dbReference>
<evidence type="ECO:0000313" key="4">
    <source>
        <dbReference type="Proteomes" id="UP000420707"/>
    </source>
</evidence>
<accession>A0AAW9TJ17</accession>
<dbReference type="SMART" id="SM00739">
    <property type="entry name" value="KOW"/>
    <property type="match status" value="1"/>
</dbReference>
<protein>
    <submittedName>
        <fullName evidence="3">UpxY family transcription antiterminator</fullName>
    </submittedName>
</protein>
<organism evidence="3 4">
    <name type="scientific">Segatella copri</name>
    <dbReference type="NCBI Taxonomy" id="165179"/>
    <lineage>
        <taxon>Bacteria</taxon>
        <taxon>Pseudomonadati</taxon>
        <taxon>Bacteroidota</taxon>
        <taxon>Bacteroidia</taxon>
        <taxon>Bacteroidales</taxon>
        <taxon>Prevotellaceae</taxon>
        <taxon>Segatella</taxon>
    </lineage>
</organism>
<dbReference type="CDD" id="cd09895">
    <property type="entry name" value="NGN_SP_UpxY"/>
    <property type="match status" value="1"/>
</dbReference>
<evidence type="ECO:0000313" key="3">
    <source>
        <dbReference type="EMBL" id="MQN32524.1"/>
    </source>
</evidence>
<reference evidence="4" key="1">
    <citation type="submission" date="2019-09" db="EMBL/GenBank/DDBJ databases">
        <title>Distinct polysaccharide growth profiles of human intestinal Prevotella copri isolates.</title>
        <authorList>
            <person name="Fehlner-Peach H."/>
            <person name="Magnabosco C."/>
            <person name="Raghavan V."/>
            <person name="Scher J.U."/>
            <person name="Tett A."/>
            <person name="Cox L.M."/>
            <person name="Gottsegen C."/>
            <person name="Watters A."/>
            <person name="Wiltshire- Gordon J.D."/>
            <person name="Segata N."/>
            <person name="Bonneau R."/>
            <person name="Littman D.R."/>
        </authorList>
    </citation>
    <scope>NUCLEOTIDE SEQUENCE [LARGE SCALE GENOMIC DNA]</scope>
    <source>
        <strain evidence="4">iAP146</strain>
    </source>
</reference>
<name>A0AAW9TJ17_9BACT</name>
<dbReference type="InterPro" id="IPR036735">
    <property type="entry name" value="NGN_dom_sf"/>
</dbReference>
<feature type="domain" description="KOW" evidence="2">
    <location>
        <begin position="203"/>
        <end position="230"/>
    </location>
</feature>
<comment type="caution">
    <text evidence="3">The sequence shown here is derived from an EMBL/GenBank/DDBJ whole genome shotgun (WGS) entry which is preliminary data.</text>
</comment>
<dbReference type="Gene3D" id="3.30.70.940">
    <property type="entry name" value="NusG, N-terminal domain"/>
    <property type="match status" value="1"/>
</dbReference>
<dbReference type="PROSITE" id="PS01108">
    <property type="entry name" value="RIBOSOMAL_L24"/>
    <property type="match status" value="1"/>
</dbReference>
<dbReference type="Proteomes" id="UP000420707">
    <property type="component" value="Unassembled WGS sequence"/>
</dbReference>
<evidence type="ECO:0000259" key="2">
    <source>
        <dbReference type="SMART" id="SM00739"/>
    </source>
</evidence>
<dbReference type="Pfam" id="PF02357">
    <property type="entry name" value="NusG"/>
    <property type="match status" value="1"/>
</dbReference>
<dbReference type="InterPro" id="IPR005825">
    <property type="entry name" value="Ribosomal_uL24_CS"/>
</dbReference>
<dbReference type="GO" id="GO:0006354">
    <property type="term" value="P:DNA-templated transcription elongation"/>
    <property type="evidence" value="ECO:0007669"/>
    <property type="project" value="InterPro"/>
</dbReference>
<dbReference type="SUPFAM" id="SSF82679">
    <property type="entry name" value="N-utilization substance G protein NusG, N-terminal domain"/>
    <property type="match status" value="1"/>
</dbReference>
<dbReference type="SUPFAM" id="SSF50104">
    <property type="entry name" value="Translation proteins SH3-like domain"/>
    <property type="match status" value="1"/>
</dbReference>
<dbReference type="InterPro" id="IPR006645">
    <property type="entry name" value="NGN-like_dom"/>
</dbReference>
<dbReference type="EMBL" id="VZCR01000072">
    <property type="protein sequence ID" value="MQN32524.1"/>
    <property type="molecule type" value="Genomic_DNA"/>
</dbReference>
<dbReference type="InterPro" id="IPR008991">
    <property type="entry name" value="Translation_prot_SH3-like_sf"/>
</dbReference>